<dbReference type="InterPro" id="IPR018750">
    <property type="entry name" value="DUF2306_membrane"/>
</dbReference>
<keyword evidence="4" id="KW-1185">Reference proteome</keyword>
<dbReference type="AlphaFoldDB" id="A0A0B7FT10"/>
<reference evidence="3 4" key="1">
    <citation type="submission" date="2014-11" db="EMBL/GenBank/DDBJ databases">
        <authorList>
            <person name="Wibberg Daniel"/>
        </authorList>
    </citation>
    <scope>NUCLEOTIDE SEQUENCE [LARGE SCALE GENOMIC DNA]</scope>
    <source>
        <strain evidence="3">Rhizoctonia solani AG1-IB 7/3/14</strain>
    </source>
</reference>
<keyword evidence="2" id="KW-0812">Transmembrane</keyword>
<feature type="transmembrane region" description="Helical" evidence="2">
    <location>
        <begin position="302"/>
        <end position="321"/>
    </location>
</feature>
<protein>
    <submittedName>
        <fullName evidence="3">Uncharacterized protein</fullName>
    </submittedName>
</protein>
<evidence type="ECO:0000313" key="4">
    <source>
        <dbReference type="Proteomes" id="UP000059188"/>
    </source>
</evidence>
<evidence type="ECO:0000256" key="1">
    <source>
        <dbReference type="SAM" id="MobiDB-lite"/>
    </source>
</evidence>
<evidence type="ECO:0000256" key="2">
    <source>
        <dbReference type="SAM" id="Phobius"/>
    </source>
</evidence>
<feature type="transmembrane region" description="Helical" evidence="2">
    <location>
        <begin position="111"/>
        <end position="137"/>
    </location>
</feature>
<feature type="transmembrane region" description="Helical" evidence="2">
    <location>
        <begin position="217"/>
        <end position="244"/>
    </location>
</feature>
<accession>A0A0B7FT10</accession>
<evidence type="ECO:0000313" key="3">
    <source>
        <dbReference type="EMBL" id="CEL60019.1"/>
    </source>
</evidence>
<organism evidence="3 4">
    <name type="scientific">Thanatephorus cucumeris (strain AG1-IB / isolate 7/3/14)</name>
    <name type="common">Lettuce bottom rot fungus</name>
    <name type="synonym">Rhizoctonia solani</name>
    <dbReference type="NCBI Taxonomy" id="1108050"/>
    <lineage>
        <taxon>Eukaryota</taxon>
        <taxon>Fungi</taxon>
        <taxon>Dikarya</taxon>
        <taxon>Basidiomycota</taxon>
        <taxon>Agaricomycotina</taxon>
        <taxon>Agaricomycetes</taxon>
        <taxon>Cantharellales</taxon>
        <taxon>Ceratobasidiaceae</taxon>
        <taxon>Rhizoctonia</taxon>
        <taxon>Rhizoctonia solani AG-1</taxon>
    </lineage>
</organism>
<dbReference type="STRING" id="1108050.A0A0B7FT10"/>
<dbReference type="EMBL" id="LN679140">
    <property type="protein sequence ID" value="CEL60019.1"/>
    <property type="molecule type" value="Genomic_DNA"/>
</dbReference>
<sequence>MACSTIDPCTLSLKSHCSTLHMSSNHLKPQPSETSGSSYDSVAHEKAETKRPNPFVRLSQALGFKKSYNFVLWFIFGGAMFGFALARYMYLNPSIMLSNIAPGEGYWFHRGVYRVGFILHVATTLTAGIIAITQFIPIIRYKAIIVHRILGYVSLFLLVVGTAAAFAIMRRSFGGDLSIQSAVVLLGAATLVSALLAWINIKRLQIDQHRKWMLRTWFYAGSIITVRLVMIIVAQIISAIGGYYTLWNCGEVLYALDNNSTKLTELYPMCTGGQLDSILVPVPAVWSTGLTIGSTLRASFGAALWGGFLLHAVGVEVYIHLTPGEAARLRKVSYQRQLEAGMKYPGSMGTTSDRLGDNFGVMYKPE</sequence>
<dbReference type="Proteomes" id="UP000059188">
    <property type="component" value="Unassembled WGS sequence"/>
</dbReference>
<feature type="region of interest" description="Disordered" evidence="1">
    <location>
        <begin position="23"/>
        <end position="46"/>
    </location>
</feature>
<feature type="transmembrane region" description="Helical" evidence="2">
    <location>
        <begin position="181"/>
        <end position="201"/>
    </location>
</feature>
<name>A0A0B7FT10_THACB</name>
<keyword evidence="2" id="KW-1133">Transmembrane helix</keyword>
<feature type="compositionally biased region" description="Polar residues" evidence="1">
    <location>
        <begin position="23"/>
        <end position="40"/>
    </location>
</feature>
<dbReference type="Pfam" id="PF10067">
    <property type="entry name" value="DUF2306"/>
    <property type="match status" value="1"/>
</dbReference>
<dbReference type="OrthoDB" id="193478at2759"/>
<feature type="transmembrane region" description="Helical" evidence="2">
    <location>
        <begin position="149"/>
        <end position="169"/>
    </location>
</feature>
<gene>
    <name evidence="3" type="ORF">RSOLAG1IB_09291</name>
</gene>
<feature type="transmembrane region" description="Helical" evidence="2">
    <location>
        <begin position="70"/>
        <end position="91"/>
    </location>
</feature>
<keyword evidence="2" id="KW-0472">Membrane</keyword>
<proteinExistence type="predicted"/>